<name>A0AAN8S055_POLSC</name>
<dbReference type="Proteomes" id="UP001359485">
    <property type="component" value="Unassembled WGS sequence"/>
</dbReference>
<dbReference type="EMBL" id="JAWJWF010000001">
    <property type="protein sequence ID" value="KAK6640566.1"/>
    <property type="molecule type" value="Genomic_DNA"/>
</dbReference>
<evidence type="ECO:0000313" key="2">
    <source>
        <dbReference type="EMBL" id="KAK6636432.1"/>
    </source>
</evidence>
<dbReference type="Proteomes" id="UP001372834">
    <property type="component" value="Unassembled WGS sequence"/>
</dbReference>
<protein>
    <recommendedName>
        <fullName evidence="6">RNA polymerase I-specific transcription initiation factor RRN3</fullName>
    </recommendedName>
</protein>
<dbReference type="GO" id="GO:0001042">
    <property type="term" value="F:RNA polymerase I core binding"/>
    <property type="evidence" value="ECO:0007669"/>
    <property type="project" value="TreeGrafter"/>
</dbReference>
<evidence type="ECO:0000313" key="5">
    <source>
        <dbReference type="Proteomes" id="UP001372834"/>
    </source>
</evidence>
<dbReference type="PANTHER" id="PTHR12790:SF0">
    <property type="entry name" value="RNA POLYMERASE I-SPECIFIC TRANSCRIPTION INITIATION FACTOR RRN3-RELATED"/>
    <property type="match status" value="1"/>
</dbReference>
<dbReference type="AlphaFoldDB" id="A0AAN8S055"/>
<comment type="similarity">
    <text evidence="1">Belongs to the RRN3 family.</text>
</comment>
<dbReference type="GO" id="GO:0006361">
    <property type="term" value="P:transcription initiation at RNA polymerase I promoter"/>
    <property type="evidence" value="ECO:0007669"/>
    <property type="project" value="InterPro"/>
</dbReference>
<dbReference type="PANTHER" id="PTHR12790">
    <property type="entry name" value="TRANSCRIPTION INITIATION FACTOR IA RRN3"/>
    <property type="match status" value="1"/>
</dbReference>
<evidence type="ECO:0008006" key="6">
    <source>
        <dbReference type="Google" id="ProtNLM"/>
    </source>
</evidence>
<gene>
    <name evidence="2" type="ORF">RUM43_010093</name>
    <name evidence="3" type="ORF">RUM44_012262</name>
</gene>
<evidence type="ECO:0000313" key="3">
    <source>
        <dbReference type="EMBL" id="KAK6640566.1"/>
    </source>
</evidence>
<evidence type="ECO:0000256" key="1">
    <source>
        <dbReference type="ARBA" id="ARBA00010098"/>
    </source>
</evidence>
<accession>A0AAN8S055</accession>
<evidence type="ECO:0000313" key="4">
    <source>
        <dbReference type="Proteomes" id="UP001359485"/>
    </source>
</evidence>
<keyword evidence="4" id="KW-1185">Reference proteome</keyword>
<comment type="caution">
    <text evidence="2">The sequence shown here is derived from an EMBL/GenBank/DDBJ whole genome shotgun (WGS) entry which is preliminary data.</text>
</comment>
<dbReference type="EMBL" id="JAWJWE010000004">
    <property type="protein sequence ID" value="KAK6636432.1"/>
    <property type="molecule type" value="Genomic_DNA"/>
</dbReference>
<dbReference type="Pfam" id="PF05327">
    <property type="entry name" value="RRN3"/>
    <property type="match status" value="1"/>
</dbReference>
<dbReference type="GO" id="GO:0005634">
    <property type="term" value="C:nucleus"/>
    <property type="evidence" value="ECO:0007669"/>
    <property type="project" value="TreeGrafter"/>
</dbReference>
<organism evidence="2 5">
    <name type="scientific">Polyplax serrata</name>
    <name type="common">Common mouse louse</name>
    <dbReference type="NCBI Taxonomy" id="468196"/>
    <lineage>
        <taxon>Eukaryota</taxon>
        <taxon>Metazoa</taxon>
        <taxon>Ecdysozoa</taxon>
        <taxon>Arthropoda</taxon>
        <taxon>Hexapoda</taxon>
        <taxon>Insecta</taxon>
        <taxon>Pterygota</taxon>
        <taxon>Neoptera</taxon>
        <taxon>Paraneoptera</taxon>
        <taxon>Psocodea</taxon>
        <taxon>Troctomorpha</taxon>
        <taxon>Phthiraptera</taxon>
        <taxon>Anoplura</taxon>
        <taxon>Polyplacidae</taxon>
        <taxon>Polyplax</taxon>
    </lineage>
</organism>
<dbReference type="GO" id="GO:0001181">
    <property type="term" value="F:RNA polymerase I general transcription initiation factor activity"/>
    <property type="evidence" value="ECO:0007669"/>
    <property type="project" value="InterPro"/>
</dbReference>
<reference evidence="2 5" key="1">
    <citation type="submission" date="2023-10" db="EMBL/GenBank/DDBJ databases">
        <title>Genomes of two closely related lineages of the louse Polyplax serrata with different host specificities.</title>
        <authorList>
            <person name="Martinu J."/>
            <person name="Tarabai H."/>
            <person name="Stefka J."/>
            <person name="Hypsa V."/>
        </authorList>
    </citation>
    <scope>NUCLEOTIDE SEQUENCE [LARGE SCALE GENOMIC DNA]</scope>
    <source>
        <strain evidence="3">98ZLc_SE</strain>
        <strain evidence="2">HR10_N</strain>
    </source>
</reference>
<dbReference type="InterPro" id="IPR007991">
    <property type="entry name" value="RNA_pol_I_trans_ini_fac_RRN3"/>
</dbReference>
<sequence>MSVITSKSSLLSILKTSSGTPRNSLNRVRFQLPSNIRNIFLDFKSGANTKEYENLVCTIRDSEISDNELLSLLIEVKNCTSLLNYDLRLFVQALILVKWSHRGDNVVMSYQEFINNLISAHSCHIKLVVDQLIKLFLCSEPTDWIGSQPTEQALKRFNNIHLILQSTLITVPMSEDILIDTIKHNFPYFNALACKQLSYFSNMLKVIQYQADLRINILQIAVDKLLLMDVHSPREEILQYEENSDDIMYEIEVDQIEKTDKDAMKHPVANTLDLMMDVMFHFIKSECFVDGKFTKSKSMELYNDLMIVFENVILPTHDCHHVQYLMFYICSFDPSIANDFLKFLWRNVVLPNVSPVIRQTAVSYVSSFLARADYLAVGYLKSYLIKFSDWIHNYIICHDSVTDFQFDFKQHCVFYSICQAMFYLIAFRHQDLVNSSVKLVFLQSLNLGKIVSCKLNPLKYCLSTIVDNFAAVTRAYQLAYCYTIIENNARGSVPVVGRGGQYIINSVVNMYFPFDPYVLLRTCIHINPLYREYKSTLKPEIAHLSAKKERLYSGTEDEDDFIKDEVSFEGNDIPF</sequence>
<proteinExistence type="inferred from homology"/>